<feature type="region of interest" description="Disordered" evidence="1">
    <location>
        <begin position="1"/>
        <end position="167"/>
    </location>
</feature>
<proteinExistence type="predicted"/>
<feature type="compositionally biased region" description="Polar residues" evidence="1">
    <location>
        <begin position="1"/>
        <end position="28"/>
    </location>
</feature>
<dbReference type="OrthoDB" id="3438962at2759"/>
<organism evidence="2 3">
    <name type="scientific">Aulographum hederae CBS 113979</name>
    <dbReference type="NCBI Taxonomy" id="1176131"/>
    <lineage>
        <taxon>Eukaryota</taxon>
        <taxon>Fungi</taxon>
        <taxon>Dikarya</taxon>
        <taxon>Ascomycota</taxon>
        <taxon>Pezizomycotina</taxon>
        <taxon>Dothideomycetes</taxon>
        <taxon>Pleosporomycetidae</taxon>
        <taxon>Aulographales</taxon>
        <taxon>Aulographaceae</taxon>
    </lineage>
</organism>
<name>A0A6G1HEW4_9PEZI</name>
<feature type="compositionally biased region" description="Low complexity" evidence="1">
    <location>
        <begin position="29"/>
        <end position="43"/>
    </location>
</feature>
<gene>
    <name evidence="2" type="ORF">K402DRAFT_459030</name>
</gene>
<feature type="compositionally biased region" description="Low complexity" evidence="1">
    <location>
        <begin position="51"/>
        <end position="64"/>
    </location>
</feature>
<keyword evidence="3" id="KW-1185">Reference proteome</keyword>
<dbReference type="Proteomes" id="UP000800041">
    <property type="component" value="Unassembled WGS sequence"/>
</dbReference>
<evidence type="ECO:0000313" key="2">
    <source>
        <dbReference type="EMBL" id="KAF1991771.1"/>
    </source>
</evidence>
<reference evidence="2" key="1">
    <citation type="journal article" date="2020" name="Stud. Mycol.">
        <title>101 Dothideomycetes genomes: a test case for predicting lifestyles and emergence of pathogens.</title>
        <authorList>
            <person name="Haridas S."/>
            <person name="Albert R."/>
            <person name="Binder M."/>
            <person name="Bloem J."/>
            <person name="Labutti K."/>
            <person name="Salamov A."/>
            <person name="Andreopoulos B."/>
            <person name="Baker S."/>
            <person name="Barry K."/>
            <person name="Bills G."/>
            <person name="Bluhm B."/>
            <person name="Cannon C."/>
            <person name="Castanera R."/>
            <person name="Culley D."/>
            <person name="Daum C."/>
            <person name="Ezra D."/>
            <person name="Gonzalez J."/>
            <person name="Henrissat B."/>
            <person name="Kuo A."/>
            <person name="Liang C."/>
            <person name="Lipzen A."/>
            <person name="Lutzoni F."/>
            <person name="Magnuson J."/>
            <person name="Mondo S."/>
            <person name="Nolan M."/>
            <person name="Ohm R."/>
            <person name="Pangilinan J."/>
            <person name="Park H.-J."/>
            <person name="Ramirez L."/>
            <person name="Alfaro M."/>
            <person name="Sun H."/>
            <person name="Tritt A."/>
            <person name="Yoshinaga Y."/>
            <person name="Zwiers L.-H."/>
            <person name="Turgeon B."/>
            <person name="Goodwin S."/>
            <person name="Spatafora J."/>
            <person name="Crous P."/>
            <person name="Grigoriev I."/>
        </authorList>
    </citation>
    <scope>NUCLEOTIDE SEQUENCE</scope>
    <source>
        <strain evidence="2">CBS 113979</strain>
    </source>
</reference>
<feature type="compositionally biased region" description="Basic and acidic residues" evidence="1">
    <location>
        <begin position="127"/>
        <end position="149"/>
    </location>
</feature>
<sequence>MDPSGPSQPTQSQAYTTPGNPATHNPSEAASANATSASNAASTPIDHRVPQTQSTSQSSATESSLGRGVHGAGDQHVTGGDGMMGGREGELDAAQMAAPGEGDIRDAVAGKGRKSGASGGEQGLEMDLERKKKEQAPAREAIKEKRGEEVDVGGVLGQRGGPANPVD</sequence>
<dbReference type="EMBL" id="ML977138">
    <property type="protein sequence ID" value="KAF1991771.1"/>
    <property type="molecule type" value="Genomic_DNA"/>
</dbReference>
<evidence type="ECO:0000256" key="1">
    <source>
        <dbReference type="SAM" id="MobiDB-lite"/>
    </source>
</evidence>
<evidence type="ECO:0000313" key="3">
    <source>
        <dbReference type="Proteomes" id="UP000800041"/>
    </source>
</evidence>
<accession>A0A6G1HEW4</accession>
<dbReference type="AlphaFoldDB" id="A0A6G1HEW4"/>
<protein>
    <submittedName>
        <fullName evidence="2">Uncharacterized protein</fullName>
    </submittedName>
</protein>